<dbReference type="Proteomes" id="UP000789901">
    <property type="component" value="Unassembled WGS sequence"/>
</dbReference>
<organism evidence="1 2">
    <name type="scientific">Gigaspora margarita</name>
    <dbReference type="NCBI Taxonomy" id="4874"/>
    <lineage>
        <taxon>Eukaryota</taxon>
        <taxon>Fungi</taxon>
        <taxon>Fungi incertae sedis</taxon>
        <taxon>Mucoromycota</taxon>
        <taxon>Glomeromycotina</taxon>
        <taxon>Glomeromycetes</taxon>
        <taxon>Diversisporales</taxon>
        <taxon>Gigasporaceae</taxon>
        <taxon>Gigaspora</taxon>
    </lineage>
</organism>
<evidence type="ECO:0000313" key="1">
    <source>
        <dbReference type="EMBL" id="CAG8684576.1"/>
    </source>
</evidence>
<dbReference type="EMBL" id="CAJVQB010006463">
    <property type="protein sequence ID" value="CAG8684576.1"/>
    <property type="molecule type" value="Genomic_DNA"/>
</dbReference>
<proteinExistence type="predicted"/>
<gene>
    <name evidence="1" type="ORF">GMARGA_LOCUS11176</name>
</gene>
<accession>A0ABN7UVU4</accession>
<name>A0ABN7UVU4_GIGMA</name>
<protein>
    <submittedName>
        <fullName evidence="1">16328_t:CDS:1</fullName>
    </submittedName>
</protein>
<evidence type="ECO:0000313" key="2">
    <source>
        <dbReference type="Proteomes" id="UP000789901"/>
    </source>
</evidence>
<comment type="caution">
    <text evidence="1">The sequence shown here is derived from an EMBL/GenBank/DDBJ whole genome shotgun (WGS) entry which is preliminary data.</text>
</comment>
<sequence length="118" mass="13870">MRIKQGFHLVGVGEKDCSINQLIDSESREIISCQQLKLLREELVKGKLANWFKVLEEIIIENRTSRSIKQEFILTEKNEIEKSVIEKMIASMEKKVLTKHWKLKLISNNKNQKLEMCK</sequence>
<reference evidence="1 2" key="1">
    <citation type="submission" date="2021-06" db="EMBL/GenBank/DDBJ databases">
        <authorList>
            <person name="Kallberg Y."/>
            <person name="Tangrot J."/>
            <person name="Rosling A."/>
        </authorList>
    </citation>
    <scope>NUCLEOTIDE SEQUENCE [LARGE SCALE GENOMIC DNA]</scope>
    <source>
        <strain evidence="1 2">120-4 pot B 10/14</strain>
    </source>
</reference>
<keyword evidence="2" id="KW-1185">Reference proteome</keyword>